<comment type="similarity">
    <text evidence="1">Belongs to the arginase family. Agmatinase subfamily.</text>
</comment>
<dbReference type="InterPro" id="IPR020855">
    <property type="entry name" value="Ureohydrolase_Mn_BS"/>
</dbReference>
<reference evidence="6 7" key="1">
    <citation type="submission" date="2017-03" db="EMBL/GenBank/DDBJ databases">
        <title>Genome sequence of Methanobrevibacter wosei.</title>
        <authorList>
            <person name="Poehlein A."/>
            <person name="Seedorf H."/>
            <person name="Daniel R."/>
        </authorList>
    </citation>
    <scope>NUCLEOTIDE SEQUENCE [LARGE SCALE GENOMIC DNA]</scope>
    <source>
        <strain evidence="6 7">DSM 11979</strain>
    </source>
</reference>
<dbReference type="InterPro" id="IPR005925">
    <property type="entry name" value="Agmatinase-rel"/>
</dbReference>
<keyword evidence="4" id="KW-0464">Manganese</keyword>
<dbReference type="Gene3D" id="3.40.800.10">
    <property type="entry name" value="Ureohydrolase domain"/>
    <property type="match status" value="1"/>
</dbReference>
<dbReference type="InterPro" id="IPR006035">
    <property type="entry name" value="Ureohydrolase"/>
</dbReference>
<dbReference type="PANTHER" id="PTHR11358:SF26">
    <property type="entry name" value="GUANIDINO ACID HYDROLASE, MITOCHONDRIAL"/>
    <property type="match status" value="1"/>
</dbReference>
<dbReference type="CDD" id="cd11593">
    <property type="entry name" value="Agmatinase-like_2"/>
    <property type="match status" value="1"/>
</dbReference>
<feature type="binding site" evidence="4">
    <location>
        <position position="115"/>
    </location>
    <ligand>
        <name>Mn(2+)</name>
        <dbReference type="ChEBI" id="CHEBI:29035"/>
        <label>1</label>
    </ligand>
</feature>
<comment type="caution">
    <text evidence="6">The sequence shown here is derived from an EMBL/GenBank/DDBJ whole genome shotgun (WGS) entry which is preliminary data.</text>
</comment>
<dbReference type="Proteomes" id="UP000245577">
    <property type="component" value="Unassembled WGS sequence"/>
</dbReference>
<dbReference type="InterPro" id="IPR023696">
    <property type="entry name" value="Ureohydrolase_dom_sf"/>
</dbReference>
<dbReference type="PIRSF" id="PIRSF036979">
    <property type="entry name" value="Arginase"/>
    <property type="match status" value="1"/>
</dbReference>
<organism evidence="6 7">
    <name type="scientific">Methanobrevibacter woesei</name>
    <dbReference type="NCBI Taxonomy" id="190976"/>
    <lineage>
        <taxon>Archaea</taxon>
        <taxon>Methanobacteriati</taxon>
        <taxon>Methanobacteriota</taxon>
        <taxon>Methanomada group</taxon>
        <taxon>Methanobacteria</taxon>
        <taxon>Methanobacteriales</taxon>
        <taxon>Methanobacteriaceae</taxon>
        <taxon>Methanobrevibacter</taxon>
    </lineage>
</organism>
<keyword evidence="7" id="KW-1185">Reference proteome</keyword>
<dbReference type="RefSeq" id="WP_116669587.1">
    <property type="nucleotide sequence ID" value="NZ_MZGU01000004.1"/>
</dbReference>
<evidence type="ECO:0000256" key="4">
    <source>
        <dbReference type="PIRSR" id="PIRSR036979-1"/>
    </source>
</evidence>
<keyword evidence="3 5" id="KW-0378">Hydrolase</keyword>
<protein>
    <submittedName>
        <fullName evidence="6">Agmatinase</fullName>
        <ecNumber evidence="6">3.5.3.11</ecNumber>
    </submittedName>
</protein>
<comment type="cofactor">
    <cofactor evidence="4">
        <name>Mn(2+)</name>
        <dbReference type="ChEBI" id="CHEBI:29035"/>
    </cofactor>
    <text evidence="4">Binds 2 manganese ions per subunit.</text>
</comment>
<gene>
    <name evidence="6" type="primary">speB</name>
    <name evidence="6" type="ORF">MBBWO_07940</name>
</gene>
<dbReference type="PROSITE" id="PS01053">
    <property type="entry name" value="ARGINASE_1"/>
    <property type="match status" value="1"/>
</dbReference>
<dbReference type="GO" id="GO:0033389">
    <property type="term" value="P:putrescine biosynthetic process from arginine, via agmatine"/>
    <property type="evidence" value="ECO:0007669"/>
    <property type="project" value="TreeGrafter"/>
</dbReference>
<sequence length="291" mass="32532">MLFNTYEPWKFAFSQESSDLDQVEEGSWGIIGVPFDSTTSYHSGARFGPTVVREASFGFEKYNSVFDTFIDTTFYDFGDVNVIPGNCKKTCDIIEDTVNEISEFKIKPILIGGEHSASIGALESLTEQYDDLTIVHLDAHRDLADDFIGEKYSHATVMRRAYDFGLNELIQIGIRSASKEEEDFANEKENITTFNNINVFHHLDGIEYYLDNIKTPVYLSIDMDVLDPSVAPSVGNPTPFGLSIRDVEIILKVISQKNVVGMDVVETATKKLGELTAVTASKLIYDFLSLI</sequence>
<feature type="binding site" evidence="4">
    <location>
        <position position="224"/>
    </location>
    <ligand>
        <name>Mn(2+)</name>
        <dbReference type="ChEBI" id="CHEBI:29035"/>
        <label>1</label>
    </ligand>
</feature>
<evidence type="ECO:0000256" key="3">
    <source>
        <dbReference type="ARBA" id="ARBA00022801"/>
    </source>
</evidence>
<dbReference type="PROSITE" id="PS51409">
    <property type="entry name" value="ARGINASE_2"/>
    <property type="match status" value="1"/>
</dbReference>
<dbReference type="GO" id="GO:0046872">
    <property type="term" value="F:metal ion binding"/>
    <property type="evidence" value="ECO:0007669"/>
    <property type="project" value="UniProtKB-KW"/>
</dbReference>
<feature type="binding site" evidence="4">
    <location>
        <position position="142"/>
    </location>
    <ligand>
        <name>Mn(2+)</name>
        <dbReference type="ChEBI" id="CHEBI:29035"/>
        <label>1</label>
    </ligand>
</feature>
<dbReference type="OrthoDB" id="7186at2157"/>
<feature type="binding site" evidence="4">
    <location>
        <position position="138"/>
    </location>
    <ligand>
        <name>Mn(2+)</name>
        <dbReference type="ChEBI" id="CHEBI:29035"/>
        <label>1</label>
    </ligand>
</feature>
<evidence type="ECO:0000256" key="2">
    <source>
        <dbReference type="ARBA" id="ARBA00022723"/>
    </source>
</evidence>
<proteinExistence type="inferred from homology"/>
<dbReference type="PANTHER" id="PTHR11358">
    <property type="entry name" value="ARGINASE/AGMATINASE"/>
    <property type="match status" value="1"/>
</dbReference>
<evidence type="ECO:0000256" key="5">
    <source>
        <dbReference type="RuleBase" id="RU003684"/>
    </source>
</evidence>
<name>A0A2U1S790_9EURY</name>
<feature type="binding site" evidence="4">
    <location>
        <position position="140"/>
    </location>
    <ligand>
        <name>Mn(2+)</name>
        <dbReference type="ChEBI" id="CHEBI:29035"/>
        <label>1</label>
    </ligand>
</feature>
<feature type="binding site" evidence="4">
    <location>
        <position position="222"/>
    </location>
    <ligand>
        <name>Mn(2+)</name>
        <dbReference type="ChEBI" id="CHEBI:29035"/>
        <label>1</label>
    </ligand>
</feature>
<accession>A0A2U1S790</accession>
<keyword evidence="2 4" id="KW-0479">Metal-binding</keyword>
<dbReference type="GO" id="GO:0008783">
    <property type="term" value="F:agmatinase activity"/>
    <property type="evidence" value="ECO:0007669"/>
    <property type="project" value="UniProtKB-EC"/>
</dbReference>
<dbReference type="NCBIfam" id="TIGR01230">
    <property type="entry name" value="agmatinase"/>
    <property type="match status" value="1"/>
</dbReference>
<dbReference type="EC" id="3.5.3.11" evidence="6"/>
<dbReference type="EMBL" id="MZGU01000004">
    <property type="protein sequence ID" value="PWB85942.1"/>
    <property type="molecule type" value="Genomic_DNA"/>
</dbReference>
<dbReference type="SUPFAM" id="SSF52768">
    <property type="entry name" value="Arginase/deacetylase"/>
    <property type="match status" value="1"/>
</dbReference>
<dbReference type="Pfam" id="PF00491">
    <property type="entry name" value="Arginase"/>
    <property type="match status" value="1"/>
</dbReference>
<evidence type="ECO:0000256" key="1">
    <source>
        <dbReference type="ARBA" id="ARBA00009227"/>
    </source>
</evidence>
<evidence type="ECO:0000313" key="7">
    <source>
        <dbReference type="Proteomes" id="UP000245577"/>
    </source>
</evidence>
<dbReference type="AlphaFoldDB" id="A0A2U1S790"/>
<evidence type="ECO:0000313" key="6">
    <source>
        <dbReference type="EMBL" id="PWB85942.1"/>
    </source>
</evidence>